<dbReference type="AlphaFoldDB" id="A0A8A4TL21"/>
<organism evidence="1 2">
    <name type="scientific">Sulfidibacter corallicola</name>
    <dbReference type="NCBI Taxonomy" id="2818388"/>
    <lineage>
        <taxon>Bacteria</taxon>
        <taxon>Pseudomonadati</taxon>
        <taxon>Acidobacteriota</taxon>
        <taxon>Holophagae</taxon>
        <taxon>Acanthopleuribacterales</taxon>
        <taxon>Acanthopleuribacteraceae</taxon>
        <taxon>Sulfidibacter</taxon>
    </lineage>
</organism>
<name>A0A8A4TL21_SULCO</name>
<evidence type="ECO:0000313" key="1">
    <source>
        <dbReference type="EMBL" id="QTD50699.1"/>
    </source>
</evidence>
<protein>
    <submittedName>
        <fullName evidence="1">Uncharacterized protein</fullName>
    </submittedName>
</protein>
<accession>A0A8A4TL21</accession>
<dbReference type="Proteomes" id="UP000663929">
    <property type="component" value="Chromosome"/>
</dbReference>
<proteinExistence type="predicted"/>
<dbReference type="KEGG" id="scor:J3U87_34365"/>
<sequence length="274" mass="31343">MIRPRKIQLIHTQLRATQNGATLNYLILESDQAAKTHMATTQCGGYRRGNRVYPFNWDPRTIQLLETQEANSVFSEITIQNRTYLTSPLLCLGEFSGGIREAANIRFLERLGFLNPPAKNDNDPRLKIYWHPFEERGDRIGQHNPDSDIRKPLFKAYWGQNTVQVFIEQGLAETHGLYCLHDSPVFDDSLLAEIAGEWEREDFQWISEAIERHLEHINPNLAKGWAAKTDSAAFHLYAQAKEHTGLTYDATQTERGFCNTEIDQLANQIALSLT</sequence>
<evidence type="ECO:0000313" key="2">
    <source>
        <dbReference type="Proteomes" id="UP000663929"/>
    </source>
</evidence>
<dbReference type="EMBL" id="CP071793">
    <property type="protein sequence ID" value="QTD50699.1"/>
    <property type="molecule type" value="Genomic_DNA"/>
</dbReference>
<reference evidence="1" key="1">
    <citation type="submission" date="2021-03" db="EMBL/GenBank/DDBJ databases">
        <title>Acanthopleuribacteraceae sp. M133.</title>
        <authorList>
            <person name="Wang G."/>
        </authorList>
    </citation>
    <scope>NUCLEOTIDE SEQUENCE</scope>
    <source>
        <strain evidence="1">M133</strain>
    </source>
</reference>
<keyword evidence="2" id="KW-1185">Reference proteome</keyword>
<dbReference type="RefSeq" id="WP_237380615.1">
    <property type="nucleotide sequence ID" value="NZ_CP071793.1"/>
</dbReference>
<gene>
    <name evidence="1" type="ORF">J3U87_34365</name>
</gene>